<dbReference type="RefSeq" id="WP_153924509.1">
    <property type="nucleotide sequence ID" value="NZ_JACRWE010000004.1"/>
</dbReference>
<sequence>MSSNIVKSEKWYKPYDPIIWILLIVVFVSISTYEANSNGYDGKEILFNKDITTIKEAIDETNKIIKEKYGDKYKLYRISGYSNNIYSGINIQPNLDISYLKVKGLSKRQIEYNVSLEDNRIQSTYSTMNPYLDKEINFNYNPEKLDIDNILDIVESKVNMEEVRNGYEPYLNFSIYDNEMDINVGYYKSMKNSGVDYNSSVDYRLTVDLKTQNIKSEIMSTK</sequence>
<evidence type="ECO:0000256" key="1">
    <source>
        <dbReference type="SAM" id="Phobius"/>
    </source>
</evidence>
<protein>
    <submittedName>
        <fullName evidence="2">Uncharacterized protein</fullName>
    </submittedName>
</protein>
<reference evidence="2 3" key="1">
    <citation type="submission" date="2020-08" db="EMBL/GenBank/DDBJ databases">
        <authorList>
            <person name="Liu C."/>
            <person name="Sun Q."/>
        </authorList>
    </citation>
    <scope>NUCLEOTIDE SEQUENCE [LARGE SCALE GENOMIC DNA]</scope>
    <source>
        <strain evidence="2 3">NSJ-18</strain>
    </source>
</reference>
<feature type="transmembrane region" description="Helical" evidence="1">
    <location>
        <begin position="17"/>
        <end position="35"/>
    </location>
</feature>
<dbReference type="EMBL" id="JACRWE010000004">
    <property type="protein sequence ID" value="MBC5997143.1"/>
    <property type="molecule type" value="Genomic_DNA"/>
</dbReference>
<accession>A0ABR7JQG5</accession>
<keyword evidence="1" id="KW-1133">Transmembrane helix</keyword>
<comment type="caution">
    <text evidence="2">The sequence shown here is derived from an EMBL/GenBank/DDBJ whole genome shotgun (WGS) entry which is preliminary data.</text>
</comment>
<proteinExistence type="predicted"/>
<keyword evidence="3" id="KW-1185">Reference proteome</keyword>
<organism evidence="2 3">
    <name type="scientific">Romboutsia faecis</name>
    <dbReference type="NCBI Taxonomy" id="2764597"/>
    <lineage>
        <taxon>Bacteria</taxon>
        <taxon>Bacillati</taxon>
        <taxon>Bacillota</taxon>
        <taxon>Clostridia</taxon>
        <taxon>Peptostreptococcales</taxon>
        <taxon>Peptostreptococcaceae</taxon>
        <taxon>Romboutsia</taxon>
    </lineage>
</organism>
<keyword evidence="1" id="KW-0812">Transmembrane</keyword>
<evidence type="ECO:0000313" key="2">
    <source>
        <dbReference type="EMBL" id="MBC5997143.1"/>
    </source>
</evidence>
<dbReference type="Proteomes" id="UP000609849">
    <property type="component" value="Unassembled WGS sequence"/>
</dbReference>
<name>A0ABR7JQG5_9FIRM</name>
<keyword evidence="1" id="KW-0472">Membrane</keyword>
<evidence type="ECO:0000313" key="3">
    <source>
        <dbReference type="Proteomes" id="UP000609849"/>
    </source>
</evidence>
<gene>
    <name evidence="2" type="ORF">H8923_10250</name>
</gene>